<dbReference type="Proteomes" id="UP001179121">
    <property type="component" value="Chromosome"/>
</dbReference>
<sequence>MLSDWTRIDLATRLRGMNRTLDCLVGDETNRTLQEVLDAVMERIATADTEEAAAVLEATVQASPCWLRGYLLLATIYEYDRKADLAADSIERGLAVCARSSSTLRLQRWGERVGQITGSIARDRIIRNIQRLTRYEHIFRQRLAMIQIRRGSLDEAIEEWATIEGDRDA</sequence>
<proteinExistence type="predicted"/>
<evidence type="ECO:0000313" key="1">
    <source>
        <dbReference type="EMBL" id="CAI4029867.1"/>
    </source>
</evidence>
<keyword evidence="2" id="KW-1185">Reference proteome</keyword>
<dbReference type="InterPro" id="IPR011990">
    <property type="entry name" value="TPR-like_helical_dom_sf"/>
</dbReference>
<protein>
    <submittedName>
        <fullName evidence="1">Uncharacterized protein</fullName>
    </submittedName>
</protein>
<dbReference type="AlphaFoldDB" id="A0AA86MVP0"/>
<dbReference type="SUPFAM" id="SSF48452">
    <property type="entry name" value="TPR-like"/>
    <property type="match status" value="1"/>
</dbReference>
<evidence type="ECO:0000313" key="2">
    <source>
        <dbReference type="Proteomes" id="UP001179121"/>
    </source>
</evidence>
<accession>A0AA86MVP0</accession>
<dbReference type="KEGG" id="nti:DNFV4_00286"/>
<dbReference type="EMBL" id="OX365700">
    <property type="protein sequence ID" value="CAI4029867.1"/>
    <property type="molecule type" value="Genomic_DNA"/>
</dbReference>
<name>A0AA86MVP0_9BACT</name>
<gene>
    <name evidence="1" type="ORF">DNFV4_00286</name>
</gene>
<organism evidence="1 2">
    <name type="scientific">Nitrospira tepida</name>
    <dbReference type="NCBI Taxonomy" id="2973512"/>
    <lineage>
        <taxon>Bacteria</taxon>
        <taxon>Pseudomonadati</taxon>
        <taxon>Nitrospirota</taxon>
        <taxon>Nitrospiria</taxon>
        <taxon>Nitrospirales</taxon>
        <taxon>Nitrospiraceae</taxon>
        <taxon>Nitrospira</taxon>
    </lineage>
</organism>
<reference evidence="1" key="1">
    <citation type="submission" date="2022-10" db="EMBL/GenBank/DDBJ databases">
        <authorList>
            <person name="Koch H."/>
        </authorList>
    </citation>
    <scope>NUCLEOTIDE SEQUENCE</scope>
    <source>
        <strain evidence="1">DNF</strain>
    </source>
</reference>